<dbReference type="VEuPathDB" id="FungiDB:SI65_09838"/>
<comment type="caution">
    <text evidence="1">The sequence shown here is derived from an EMBL/GenBank/DDBJ whole genome shotgun (WGS) entry which is preliminary data.</text>
</comment>
<reference evidence="1 2" key="1">
    <citation type="journal article" date="2016" name="BMC Genomics">
        <title>Comparative genomic and transcriptomic analyses of the Fuzhuan brick tea-fermentation fungus Aspergillus cristatus.</title>
        <authorList>
            <person name="Ge Y."/>
            <person name="Wang Y."/>
            <person name="Liu Y."/>
            <person name="Tan Y."/>
            <person name="Ren X."/>
            <person name="Zhang X."/>
            <person name="Hyde K.D."/>
            <person name="Liu Y."/>
            <person name="Liu Z."/>
        </authorList>
    </citation>
    <scope>NUCLEOTIDE SEQUENCE [LARGE SCALE GENOMIC DNA]</scope>
    <source>
        <strain evidence="1 2">GZAAS20.1005</strain>
    </source>
</reference>
<organism evidence="1 2">
    <name type="scientific">Aspergillus cristatus</name>
    <name type="common">Chinese Fuzhuan brick tea-fermentation fungus</name>
    <name type="synonym">Eurotium cristatum</name>
    <dbReference type="NCBI Taxonomy" id="573508"/>
    <lineage>
        <taxon>Eukaryota</taxon>
        <taxon>Fungi</taxon>
        <taxon>Dikarya</taxon>
        <taxon>Ascomycota</taxon>
        <taxon>Pezizomycotina</taxon>
        <taxon>Eurotiomycetes</taxon>
        <taxon>Eurotiomycetidae</taxon>
        <taxon>Eurotiales</taxon>
        <taxon>Aspergillaceae</taxon>
        <taxon>Aspergillus</taxon>
        <taxon>Aspergillus subgen. Aspergillus</taxon>
    </lineage>
</organism>
<dbReference type="OrthoDB" id="4499616at2759"/>
<protein>
    <submittedName>
        <fullName evidence="1">Uncharacterized protein</fullName>
    </submittedName>
</protein>
<sequence length="66" mass="7751">MANPTPYTADPTFIKEYNSMVPTDYEGRVTGVWDVIMQHYFPKSEGYVHRFQDYNAGGFVDRFTYQ</sequence>
<dbReference type="EMBL" id="JXNT01000021">
    <property type="protein sequence ID" value="ODM14844.1"/>
    <property type="molecule type" value="Genomic_DNA"/>
</dbReference>
<dbReference type="Proteomes" id="UP000094569">
    <property type="component" value="Unassembled WGS sequence"/>
</dbReference>
<evidence type="ECO:0000313" key="2">
    <source>
        <dbReference type="Proteomes" id="UP000094569"/>
    </source>
</evidence>
<dbReference type="AlphaFoldDB" id="A0A1E3B1Q6"/>
<evidence type="ECO:0000313" key="1">
    <source>
        <dbReference type="EMBL" id="ODM14844.1"/>
    </source>
</evidence>
<accession>A0A1E3B1Q6</accession>
<keyword evidence="2" id="KW-1185">Reference proteome</keyword>
<gene>
    <name evidence="1" type="ORF">SI65_09838</name>
</gene>
<proteinExistence type="predicted"/>
<name>A0A1E3B1Q6_ASPCR</name>